<evidence type="ECO:0000256" key="1">
    <source>
        <dbReference type="SAM" id="MobiDB-lite"/>
    </source>
</evidence>
<name>A0A517YF46_9BACT</name>
<feature type="region of interest" description="Disordered" evidence="1">
    <location>
        <begin position="150"/>
        <end position="214"/>
    </location>
</feature>
<evidence type="ECO:0000313" key="2">
    <source>
        <dbReference type="EMBL" id="QDU28772.1"/>
    </source>
</evidence>
<reference evidence="2 3" key="1">
    <citation type="submission" date="2019-02" db="EMBL/GenBank/DDBJ databases">
        <title>Deep-cultivation of Planctomycetes and their phenomic and genomic characterization uncovers novel biology.</title>
        <authorList>
            <person name="Wiegand S."/>
            <person name="Jogler M."/>
            <person name="Boedeker C."/>
            <person name="Pinto D."/>
            <person name="Vollmers J."/>
            <person name="Rivas-Marin E."/>
            <person name="Kohn T."/>
            <person name="Peeters S.H."/>
            <person name="Heuer A."/>
            <person name="Rast P."/>
            <person name="Oberbeckmann S."/>
            <person name="Bunk B."/>
            <person name="Jeske O."/>
            <person name="Meyerdierks A."/>
            <person name="Storesund J.E."/>
            <person name="Kallscheuer N."/>
            <person name="Luecker S."/>
            <person name="Lage O.M."/>
            <person name="Pohl T."/>
            <person name="Merkel B.J."/>
            <person name="Hornburger P."/>
            <person name="Mueller R.-W."/>
            <person name="Bruemmer F."/>
            <person name="Labrenz M."/>
            <person name="Spormann A.M."/>
            <person name="Op den Camp H."/>
            <person name="Overmann J."/>
            <person name="Amann R."/>
            <person name="Jetten M.S.M."/>
            <person name="Mascher T."/>
            <person name="Medema M.H."/>
            <person name="Devos D.P."/>
            <person name="Kaster A.-K."/>
            <person name="Ovreas L."/>
            <person name="Rohde M."/>
            <person name="Galperin M.Y."/>
            <person name="Jogler C."/>
        </authorList>
    </citation>
    <scope>NUCLEOTIDE SEQUENCE [LARGE SCALE GENOMIC DNA]</scope>
    <source>
        <strain evidence="2 3">ETA_A8</strain>
    </source>
</reference>
<proteinExistence type="predicted"/>
<dbReference type="Proteomes" id="UP000315017">
    <property type="component" value="Chromosome"/>
</dbReference>
<accession>A0A517YF46</accession>
<sequence>MERLDAAEQSATEGSPVEQQDLLTAELVAASQPFVGQWNRLVSTTNWDKGRIILDWRQALLAQEAIVTEYSDEAWARLVGGVTGQHVGRLRRVFQRFGATQQQYAGLFWSHFQAALDWTDAEMWLEGAVQQNWSVSRMREQRWETLGAVAADKPRSEDVVTNEKDEDFEPARNQKPEISAKYEDVNADVTGPRHEGSDFGDEGSGGSSTHGAYADRDQTAGTATAEPIDLVRPFANLPELPDDLNDALEQFKLAILHHKTDGWKEVGLEDVLRSLDALKVLATAPSPENAPF</sequence>
<organism evidence="2 3">
    <name type="scientific">Anatilimnocola aggregata</name>
    <dbReference type="NCBI Taxonomy" id="2528021"/>
    <lineage>
        <taxon>Bacteria</taxon>
        <taxon>Pseudomonadati</taxon>
        <taxon>Planctomycetota</taxon>
        <taxon>Planctomycetia</taxon>
        <taxon>Pirellulales</taxon>
        <taxon>Pirellulaceae</taxon>
        <taxon>Anatilimnocola</taxon>
    </lineage>
</organism>
<dbReference type="KEGG" id="aagg:ETAA8_38770"/>
<dbReference type="RefSeq" id="WP_145091618.1">
    <property type="nucleotide sequence ID" value="NZ_CP036274.1"/>
</dbReference>
<dbReference type="EMBL" id="CP036274">
    <property type="protein sequence ID" value="QDU28772.1"/>
    <property type="molecule type" value="Genomic_DNA"/>
</dbReference>
<dbReference type="OrthoDB" id="264328at2"/>
<keyword evidence="3" id="KW-1185">Reference proteome</keyword>
<feature type="compositionally biased region" description="Basic and acidic residues" evidence="1">
    <location>
        <begin position="152"/>
        <end position="184"/>
    </location>
</feature>
<gene>
    <name evidence="2" type="ORF">ETAA8_38770</name>
</gene>
<dbReference type="AlphaFoldDB" id="A0A517YF46"/>
<evidence type="ECO:0000313" key="3">
    <source>
        <dbReference type="Proteomes" id="UP000315017"/>
    </source>
</evidence>
<protein>
    <submittedName>
        <fullName evidence="2">Uncharacterized protein</fullName>
    </submittedName>
</protein>